<evidence type="ECO:0000313" key="2">
    <source>
        <dbReference type="Proteomes" id="UP001589738"/>
    </source>
</evidence>
<dbReference type="RefSeq" id="WP_340905514.1">
    <property type="nucleotide sequence ID" value="NZ_JBHLUU010000125.1"/>
</dbReference>
<name>A0ABV6KWV7_9BACI</name>
<dbReference type="EMBL" id="JBHLUU010000125">
    <property type="protein sequence ID" value="MFC0477802.1"/>
    <property type="molecule type" value="Genomic_DNA"/>
</dbReference>
<reference evidence="1 2" key="1">
    <citation type="submission" date="2024-09" db="EMBL/GenBank/DDBJ databases">
        <authorList>
            <person name="Sun Q."/>
            <person name="Mori K."/>
        </authorList>
    </citation>
    <scope>NUCLEOTIDE SEQUENCE [LARGE SCALE GENOMIC DNA]</scope>
    <source>
        <strain evidence="1 2">CGMCC 1.9126</strain>
    </source>
</reference>
<evidence type="ECO:0000313" key="1">
    <source>
        <dbReference type="EMBL" id="MFC0477802.1"/>
    </source>
</evidence>
<protein>
    <submittedName>
        <fullName evidence="1">Uncharacterized protein</fullName>
    </submittedName>
</protein>
<comment type="caution">
    <text evidence="1">The sequence shown here is derived from an EMBL/GenBank/DDBJ whole genome shotgun (WGS) entry which is preliminary data.</text>
</comment>
<organism evidence="1 2">
    <name type="scientific">Robertmurraya beringensis</name>
    <dbReference type="NCBI Taxonomy" id="641660"/>
    <lineage>
        <taxon>Bacteria</taxon>
        <taxon>Bacillati</taxon>
        <taxon>Bacillota</taxon>
        <taxon>Bacilli</taxon>
        <taxon>Bacillales</taxon>
        <taxon>Bacillaceae</taxon>
        <taxon>Robertmurraya</taxon>
    </lineage>
</organism>
<keyword evidence="2" id="KW-1185">Reference proteome</keyword>
<proteinExistence type="predicted"/>
<sequence length="43" mass="4632">MSFLKKLVKTNNSDCCGVEIKEVSEKDEKTSACCGGADQTKCC</sequence>
<accession>A0ABV6KWV7</accession>
<dbReference type="Proteomes" id="UP001589738">
    <property type="component" value="Unassembled WGS sequence"/>
</dbReference>
<gene>
    <name evidence="1" type="ORF">ACFFHF_21670</name>
</gene>